<reference evidence="1" key="1">
    <citation type="submission" date="2019-04" db="EMBL/GenBank/DDBJ databases">
        <title>Genome assembly of Zosterops borbonicus 15179.</title>
        <authorList>
            <person name="Leroy T."/>
            <person name="Anselmetti Y."/>
            <person name="Tilak M.-K."/>
            <person name="Nabholz B."/>
        </authorList>
    </citation>
    <scope>NUCLEOTIDE SEQUENCE</scope>
    <source>
        <strain evidence="1">HGM_15179</strain>
        <tissue evidence="1">Muscle</tissue>
    </source>
</reference>
<organism evidence="1 2">
    <name type="scientific">Zosterops borbonicus</name>
    <dbReference type="NCBI Taxonomy" id="364589"/>
    <lineage>
        <taxon>Eukaryota</taxon>
        <taxon>Metazoa</taxon>
        <taxon>Chordata</taxon>
        <taxon>Craniata</taxon>
        <taxon>Vertebrata</taxon>
        <taxon>Euteleostomi</taxon>
        <taxon>Archelosauria</taxon>
        <taxon>Archosauria</taxon>
        <taxon>Dinosauria</taxon>
        <taxon>Saurischia</taxon>
        <taxon>Theropoda</taxon>
        <taxon>Coelurosauria</taxon>
        <taxon>Aves</taxon>
        <taxon>Neognathae</taxon>
        <taxon>Neoaves</taxon>
        <taxon>Telluraves</taxon>
        <taxon>Australaves</taxon>
        <taxon>Passeriformes</taxon>
        <taxon>Sylvioidea</taxon>
        <taxon>Zosteropidae</taxon>
        <taxon>Zosterops</taxon>
    </lineage>
</organism>
<dbReference type="EMBL" id="SWJQ01000090">
    <property type="protein sequence ID" value="TRZ22685.1"/>
    <property type="molecule type" value="Genomic_DNA"/>
</dbReference>
<dbReference type="AlphaFoldDB" id="A0A8K1LQ78"/>
<keyword evidence="2" id="KW-1185">Reference proteome</keyword>
<dbReference type="OrthoDB" id="9221392at2759"/>
<protein>
    <submittedName>
        <fullName evidence="1">Uncharacterized protein</fullName>
    </submittedName>
</protein>
<name>A0A8K1LQ78_9PASS</name>
<dbReference type="Proteomes" id="UP000796761">
    <property type="component" value="Unassembled WGS sequence"/>
</dbReference>
<evidence type="ECO:0000313" key="2">
    <source>
        <dbReference type="Proteomes" id="UP000796761"/>
    </source>
</evidence>
<gene>
    <name evidence="1" type="ORF">HGM15179_004393</name>
</gene>
<accession>A0A8K1LQ78</accession>
<sequence>MQPVPNPANSAPVPALGCQLCQECAVGDSVKGLAEVQIDNIHSPSCIHQAGHLVIKGDQVDQAGQALPKSMLAVSDPLAVLYVLRDDTQYKLFHNLAGHQGQADRPGVSQILLLPFLWMSTTSSSFSHLRPMQLARTDHLAVPSSP</sequence>
<proteinExistence type="predicted"/>
<comment type="caution">
    <text evidence="1">The sequence shown here is derived from an EMBL/GenBank/DDBJ whole genome shotgun (WGS) entry which is preliminary data.</text>
</comment>
<evidence type="ECO:0000313" key="1">
    <source>
        <dbReference type="EMBL" id="TRZ22685.1"/>
    </source>
</evidence>